<organism evidence="1 2">
    <name type="scientific">Thermothielavioides terrestris</name>
    <dbReference type="NCBI Taxonomy" id="2587410"/>
    <lineage>
        <taxon>Eukaryota</taxon>
        <taxon>Fungi</taxon>
        <taxon>Dikarya</taxon>
        <taxon>Ascomycota</taxon>
        <taxon>Pezizomycotina</taxon>
        <taxon>Sordariomycetes</taxon>
        <taxon>Sordariomycetidae</taxon>
        <taxon>Sordariales</taxon>
        <taxon>Chaetomiaceae</taxon>
        <taxon>Thermothielavioides</taxon>
    </lineage>
</organism>
<dbReference type="EMBL" id="OUUZ01000003">
    <property type="protein sequence ID" value="SPQ20266.1"/>
    <property type="molecule type" value="Genomic_DNA"/>
</dbReference>
<dbReference type="Proteomes" id="UP000289323">
    <property type="component" value="Unassembled WGS sequence"/>
</dbReference>
<sequence length="436" mass="49020">MSQPGEAASSKLIVVLSRIETTLEALDSRLQALENSWPTLTNGANGVETSSDTNSARIKWTTHTGFVTKHRVNPDGKKELQEIVVEKGELLALLARVSSPCLNRDRDWLLIDRERGQKSFSFPFTELRAYRDVLRFISGETGPVDDELLDAEAKGEQDSECVILDPEAFALNTAEGTTTQSSVRCYCTVCTNSWTTASILENPRYLLLAPTRVEGFHLRTKKWVTLPIRELCLSPESENADAMDTAYLGKARTSSLKNKLASYFAKRARVLRMVEADDLLKAREPADMARNALIADKLEQFRGVMIFLSSPLAELDHALVPYVQQIKFFLNPERVRNVFCLYLDQLDKDFAESRDELADWVEEAVAKLQLSGTEVREIYHGAVEQAKTERRKLALKDLISAYTTKTGRPSEWDFVTDTTLYGSDQNGFLVYLRSAS</sequence>
<protein>
    <submittedName>
        <fullName evidence="1">Cea8a281-c326-4456-afdf-3a16c39a6fcc</fullName>
    </submittedName>
</protein>
<proteinExistence type="predicted"/>
<dbReference type="AlphaFoldDB" id="A0A3S4B2W5"/>
<name>A0A3S4B2W5_9PEZI</name>
<evidence type="ECO:0000313" key="1">
    <source>
        <dbReference type="EMBL" id="SPQ20266.1"/>
    </source>
</evidence>
<gene>
    <name evidence="1" type="ORF">TT172_LOCUS2685</name>
</gene>
<reference evidence="1 2" key="1">
    <citation type="submission" date="2018-04" db="EMBL/GenBank/DDBJ databases">
        <authorList>
            <person name="Huttner S."/>
            <person name="Dainat J."/>
        </authorList>
    </citation>
    <scope>NUCLEOTIDE SEQUENCE [LARGE SCALE GENOMIC DNA]</scope>
</reference>
<dbReference type="PANTHER" id="PTHR46411">
    <property type="entry name" value="FAMILY ATPASE, PUTATIVE-RELATED"/>
    <property type="match status" value="1"/>
</dbReference>
<dbReference type="PANTHER" id="PTHR46411:SF2">
    <property type="entry name" value="AAA+ ATPASE DOMAIN-CONTAINING PROTEIN"/>
    <property type="match status" value="1"/>
</dbReference>
<accession>A0A3S4B2W5</accession>
<evidence type="ECO:0000313" key="2">
    <source>
        <dbReference type="Proteomes" id="UP000289323"/>
    </source>
</evidence>